<accession>A0A6G1BK99</accession>
<organism evidence="1 2">
    <name type="scientific">Oryza meyeriana var. granulata</name>
    <dbReference type="NCBI Taxonomy" id="110450"/>
    <lineage>
        <taxon>Eukaryota</taxon>
        <taxon>Viridiplantae</taxon>
        <taxon>Streptophyta</taxon>
        <taxon>Embryophyta</taxon>
        <taxon>Tracheophyta</taxon>
        <taxon>Spermatophyta</taxon>
        <taxon>Magnoliopsida</taxon>
        <taxon>Liliopsida</taxon>
        <taxon>Poales</taxon>
        <taxon>Poaceae</taxon>
        <taxon>BOP clade</taxon>
        <taxon>Oryzoideae</taxon>
        <taxon>Oryzeae</taxon>
        <taxon>Oryzinae</taxon>
        <taxon>Oryza</taxon>
        <taxon>Oryza meyeriana</taxon>
    </lineage>
</organism>
<name>A0A6G1BK99_9ORYZ</name>
<evidence type="ECO:0008006" key="3">
    <source>
        <dbReference type="Google" id="ProtNLM"/>
    </source>
</evidence>
<evidence type="ECO:0000313" key="1">
    <source>
        <dbReference type="EMBL" id="KAF0888221.1"/>
    </source>
</evidence>
<dbReference type="Proteomes" id="UP000479710">
    <property type="component" value="Unassembled WGS sequence"/>
</dbReference>
<protein>
    <recommendedName>
        <fullName evidence="3">F-box domain-containing protein</fullName>
    </recommendedName>
</protein>
<evidence type="ECO:0000313" key="2">
    <source>
        <dbReference type="Proteomes" id="UP000479710"/>
    </source>
</evidence>
<dbReference type="InterPro" id="IPR036047">
    <property type="entry name" value="F-box-like_dom_sf"/>
</dbReference>
<proteinExistence type="predicted"/>
<keyword evidence="2" id="KW-1185">Reference proteome</keyword>
<dbReference type="EMBL" id="SPHZ02000012">
    <property type="protein sequence ID" value="KAF0888221.1"/>
    <property type="molecule type" value="Genomic_DNA"/>
</dbReference>
<dbReference type="AlphaFoldDB" id="A0A6G1BK99"/>
<sequence length="358" mass="40247">MTSAATVAASADLISKLNDDVLLHILTFLLSAIDVARTSRWRHLWSIAPCLRFAVGPRSYGDDDEEDEDEEKRECQRHDAARWLVAGVDASLMRRADEGNDVDALEISFVYSSSYNSWSKREPVGQRYYFYEHSHEADITPSHVHSWLRFAERHVKGSFVLEMPTPWPQSPAPAPSAHLPTSRSGINPSDNDDIYLGHLLSSSCSPRLRRLHLRHISGLVRLRLDAADTLEELRLVYLSDLLRLNVDESGLRLLRVGHCNLQYSDPPAARVTAPRLEVLAWNGLEHLACRQLVTMAAVRHLSKVFLFSHGDDVANEDAVGLLKSCTKLDRLDLELTVRVACVNIYPLSFSLSLSQYLA</sequence>
<gene>
    <name evidence="1" type="ORF">E2562_013676</name>
</gene>
<dbReference type="SUPFAM" id="SSF81383">
    <property type="entry name" value="F-box domain"/>
    <property type="match status" value="1"/>
</dbReference>
<reference evidence="1 2" key="1">
    <citation type="submission" date="2019-11" db="EMBL/GenBank/DDBJ databases">
        <title>Whole genome sequence of Oryza granulata.</title>
        <authorList>
            <person name="Li W."/>
        </authorList>
    </citation>
    <scope>NUCLEOTIDE SEQUENCE [LARGE SCALE GENOMIC DNA]</scope>
    <source>
        <strain evidence="2">cv. Menghai</strain>
        <tissue evidence="1">Leaf</tissue>
    </source>
</reference>
<dbReference type="PANTHER" id="PTHR32212">
    <property type="entry name" value="CYCLIN-LIKE F-BOX"/>
    <property type="match status" value="1"/>
</dbReference>
<comment type="caution">
    <text evidence="1">The sequence shown here is derived from an EMBL/GenBank/DDBJ whole genome shotgun (WGS) entry which is preliminary data.</text>
</comment>
<dbReference type="PANTHER" id="PTHR32212:SF454">
    <property type="entry name" value="F-BOX DOMAIN, LEUCINE-RICH REPEAT DOMAIN, L DOMAIN-CONTAINING PROTEIN"/>
    <property type="match status" value="1"/>
</dbReference>